<organism evidence="2 3">
    <name type="scientific">Arcticibacter svalbardensis MN12-7</name>
    <dbReference type="NCBI Taxonomy" id="1150600"/>
    <lineage>
        <taxon>Bacteria</taxon>
        <taxon>Pseudomonadati</taxon>
        <taxon>Bacteroidota</taxon>
        <taxon>Sphingobacteriia</taxon>
        <taxon>Sphingobacteriales</taxon>
        <taxon>Sphingobacteriaceae</taxon>
        <taxon>Arcticibacter</taxon>
    </lineage>
</organism>
<feature type="transmembrane region" description="Helical" evidence="1">
    <location>
        <begin position="25"/>
        <end position="43"/>
    </location>
</feature>
<dbReference type="RefSeq" id="WP_016194892.1">
    <property type="nucleotide sequence ID" value="NZ_AQPN01000063.1"/>
</dbReference>
<name>R9GU36_9SPHI</name>
<proteinExistence type="predicted"/>
<keyword evidence="1" id="KW-0472">Membrane</keyword>
<evidence type="ECO:0000313" key="2">
    <source>
        <dbReference type="EMBL" id="EOR95168.1"/>
    </source>
</evidence>
<keyword evidence="1" id="KW-1133">Transmembrane helix</keyword>
<dbReference type="EMBL" id="AQPN01000063">
    <property type="protein sequence ID" value="EOR95168.1"/>
    <property type="molecule type" value="Genomic_DNA"/>
</dbReference>
<dbReference type="AlphaFoldDB" id="R9GU36"/>
<accession>R9GU36</accession>
<comment type="caution">
    <text evidence="2">The sequence shown here is derived from an EMBL/GenBank/DDBJ whole genome shotgun (WGS) entry which is preliminary data.</text>
</comment>
<evidence type="ECO:0000256" key="1">
    <source>
        <dbReference type="SAM" id="Phobius"/>
    </source>
</evidence>
<reference evidence="2 3" key="1">
    <citation type="journal article" date="2013" name="Genome Announc.">
        <title>Draft Genome Sequence of Arcticibacter svalbardensis Strain MN12-7T, a Member of the Family Sphingobacteriaceae Isolated from an Arctic Soil Sample.</title>
        <authorList>
            <person name="Shivaji S."/>
            <person name="Ara S."/>
            <person name="Prasad S."/>
            <person name="Manasa B.P."/>
            <person name="Begum Z."/>
            <person name="Singh A."/>
            <person name="Kumar Pinnaka A."/>
        </authorList>
    </citation>
    <scope>NUCLEOTIDE SEQUENCE [LARGE SCALE GENOMIC DNA]</scope>
    <source>
        <strain evidence="2 3">MN12-7</strain>
    </source>
</reference>
<keyword evidence="1" id="KW-0812">Transmembrane</keyword>
<protein>
    <submittedName>
        <fullName evidence="2">Uncharacterized protein</fullName>
    </submittedName>
</protein>
<sequence>MIAKSFNENSYKTKLSDAEKRRSDLIIYIFLATLVLVISVITAI</sequence>
<evidence type="ECO:0000313" key="3">
    <source>
        <dbReference type="Proteomes" id="UP000014174"/>
    </source>
</evidence>
<dbReference type="Proteomes" id="UP000014174">
    <property type="component" value="Unassembled WGS sequence"/>
</dbReference>
<keyword evidence="3" id="KW-1185">Reference proteome</keyword>
<gene>
    <name evidence="2" type="ORF">ADIARSV_1656</name>
</gene>